<gene>
    <name evidence="1" type="ORF">OXU80_24865</name>
</gene>
<proteinExistence type="predicted"/>
<keyword evidence="1" id="KW-0238">DNA-binding</keyword>
<organism evidence="1 2">
    <name type="scientific">Antarcticirhabdus aurantiaca</name>
    <dbReference type="NCBI Taxonomy" id="2606717"/>
    <lineage>
        <taxon>Bacteria</taxon>
        <taxon>Pseudomonadati</taxon>
        <taxon>Pseudomonadota</taxon>
        <taxon>Alphaproteobacteria</taxon>
        <taxon>Hyphomicrobiales</taxon>
        <taxon>Aurantimonadaceae</taxon>
        <taxon>Antarcticirhabdus</taxon>
    </lineage>
</organism>
<accession>A0ACD4NMA0</accession>
<evidence type="ECO:0000313" key="1">
    <source>
        <dbReference type="EMBL" id="WAJ28020.1"/>
    </source>
</evidence>
<keyword evidence="2" id="KW-1185">Reference proteome</keyword>
<evidence type="ECO:0000313" key="2">
    <source>
        <dbReference type="Proteomes" id="UP001163223"/>
    </source>
</evidence>
<dbReference type="EMBL" id="CP113520">
    <property type="protein sequence ID" value="WAJ28020.1"/>
    <property type="molecule type" value="Genomic_DNA"/>
</dbReference>
<sequence>MAARTLHKLSDTTARSDKLKPGRYSDGGGLYLAVSPTSTRSWVFMWVRDGKRREMGLGPYPTISLAKARKLAADCRDAVAHGRDPIAERDREEEPTFSEAAEAVYASMHASWRSERQREQWRRFMRVETAPIRDKRVSAISTDDVLKVLTPLWQAKPETASRMRVRLEAVLNYAKAKGWRSGENPAMWRGHLKNILPARSRIGQHHAAMPYERIPALMPRLCQNGSMGARLLEFTILTAARSGEARLSTWPEIDLERALWVVPAKRMKAGKEHRVPLPRRAIELLRELHDLRTSEFVFPGMRPGKPVSDTLMQRLLKKLGEDVTVHGFRSAFRDWCGEETSFPREVAEQALAHAVGDAVERAYRRGDALEKRRQLMEAWASYLSGEQTGKVVRLHAQSQ</sequence>
<reference evidence="1" key="1">
    <citation type="submission" date="2022-11" db="EMBL/GenBank/DDBJ databases">
        <title>beta-Carotene-producing bacterium, Jeongeuplla avenae sp. nov., alleviates the salt stress of Arabidopsis seedlings.</title>
        <authorList>
            <person name="Jiang L."/>
            <person name="Lee J."/>
        </authorList>
    </citation>
    <scope>NUCLEOTIDE SEQUENCE</scope>
    <source>
        <strain evidence="1">DY_R2A_6</strain>
    </source>
</reference>
<protein>
    <submittedName>
        <fullName evidence="1">Integrase arm-type DNA-binding domain-containing protein</fullName>
    </submittedName>
</protein>
<dbReference type="Proteomes" id="UP001163223">
    <property type="component" value="Chromosome"/>
</dbReference>
<name>A0ACD4NMA0_9HYPH</name>